<keyword evidence="2 4" id="KW-0472">Membrane</keyword>
<feature type="compositionally biased region" description="Pro residues" evidence="3">
    <location>
        <begin position="57"/>
        <end position="74"/>
    </location>
</feature>
<keyword evidence="4" id="KW-0812">Transmembrane</keyword>
<dbReference type="EMBL" id="CP108318">
    <property type="protein sequence ID" value="WTW60175.1"/>
    <property type="molecule type" value="Genomic_DNA"/>
</dbReference>
<gene>
    <name evidence="5" type="ORF">OG549_05700</name>
</gene>
<keyword evidence="4" id="KW-1133">Transmembrane helix</keyword>
<feature type="transmembrane region" description="Helical" evidence="4">
    <location>
        <begin position="111"/>
        <end position="134"/>
    </location>
</feature>
<accession>A0AAU2UY90</accession>
<evidence type="ECO:0008006" key="6">
    <source>
        <dbReference type="Google" id="ProtNLM"/>
    </source>
</evidence>
<evidence type="ECO:0000256" key="2">
    <source>
        <dbReference type="ARBA" id="ARBA00023136"/>
    </source>
</evidence>
<evidence type="ECO:0000256" key="1">
    <source>
        <dbReference type="ARBA" id="ARBA00004370"/>
    </source>
</evidence>
<evidence type="ECO:0000313" key="5">
    <source>
        <dbReference type="EMBL" id="WTW60175.1"/>
    </source>
</evidence>
<dbReference type="PANTHER" id="PTHR37042:SF4">
    <property type="entry name" value="OUTER MEMBRANE PROTEIN RV1973"/>
    <property type="match status" value="1"/>
</dbReference>
<comment type="subcellular location">
    <subcellularLocation>
        <location evidence="1">Membrane</location>
    </subcellularLocation>
</comment>
<dbReference type="AlphaFoldDB" id="A0AAU2UY90"/>
<evidence type="ECO:0000256" key="3">
    <source>
        <dbReference type="SAM" id="MobiDB-lite"/>
    </source>
</evidence>
<name>A0AAU2UY90_9ACTN</name>
<feature type="region of interest" description="Disordered" evidence="3">
    <location>
        <begin position="1"/>
        <end position="85"/>
    </location>
</feature>
<dbReference type="PANTHER" id="PTHR37042">
    <property type="entry name" value="OUTER MEMBRANE PROTEIN RV1973"/>
    <property type="match status" value="1"/>
</dbReference>
<organism evidence="5">
    <name type="scientific">Streptomyces sp. NBC_00003</name>
    <dbReference type="NCBI Taxonomy" id="2903608"/>
    <lineage>
        <taxon>Bacteria</taxon>
        <taxon>Bacillati</taxon>
        <taxon>Actinomycetota</taxon>
        <taxon>Actinomycetes</taxon>
        <taxon>Kitasatosporales</taxon>
        <taxon>Streptomycetaceae</taxon>
        <taxon>Streptomyces</taxon>
    </lineage>
</organism>
<protein>
    <recommendedName>
        <fullName evidence="6">Mce-associated membrane protein</fullName>
    </recommendedName>
</protein>
<reference evidence="5" key="1">
    <citation type="submission" date="2022-10" db="EMBL/GenBank/DDBJ databases">
        <title>The complete genomes of actinobacterial strains from the NBC collection.</title>
        <authorList>
            <person name="Joergensen T.S."/>
            <person name="Alvarez Arevalo M."/>
            <person name="Sterndorff E.B."/>
            <person name="Faurdal D."/>
            <person name="Vuksanovic O."/>
            <person name="Mourched A.-S."/>
            <person name="Charusanti P."/>
            <person name="Shaw S."/>
            <person name="Blin K."/>
            <person name="Weber T."/>
        </authorList>
    </citation>
    <scope>NUCLEOTIDE SEQUENCE</scope>
    <source>
        <strain evidence="5">NBC_00003</strain>
    </source>
</reference>
<proteinExistence type="predicted"/>
<evidence type="ECO:0000256" key="4">
    <source>
        <dbReference type="SAM" id="Phobius"/>
    </source>
</evidence>
<dbReference type="GO" id="GO:0016020">
    <property type="term" value="C:membrane"/>
    <property type="evidence" value="ECO:0007669"/>
    <property type="project" value="UniProtKB-SubCell"/>
</dbReference>
<sequence>MSTTRHLVNRQRRLANAGAARVATETPPEERGRRTAAPAPKGANSLKGKVSSEVRVTPPPARVPPSPARVPPSPSGATRRRLPAALRPSAKRPFTKGTFLKGRFAGTLRLVSVRTPVVLCALIVLLGAFAALAATRADSLRSDPAARNAALTDPARTSEVKGQTAKAVAALFSYNYADTSAADKAASTLLTGKAVQQHHDMLAAVRAQAKDQKLVLTTTVTESGVAMIDGSRARVLVYADQSSTRTAGKKPETTYAAAMFTVDMVRGSGATWQISDIDTFGQGS</sequence>